<proteinExistence type="predicted"/>
<evidence type="ECO:0000259" key="2">
    <source>
        <dbReference type="Pfam" id="PF04773"/>
    </source>
</evidence>
<dbReference type="Proteomes" id="UP000197024">
    <property type="component" value="Chromosome"/>
</dbReference>
<feature type="transmembrane region" description="Helical" evidence="1">
    <location>
        <begin position="86"/>
        <end position="106"/>
    </location>
</feature>
<dbReference type="PANTHER" id="PTHR30273">
    <property type="entry name" value="PERIPLASMIC SIGNAL SENSOR AND SIGMA FACTOR ACTIVATOR FECR-RELATED"/>
    <property type="match status" value="1"/>
</dbReference>
<dbReference type="AlphaFoldDB" id="A0A1Z3LW02"/>
<dbReference type="InterPro" id="IPR006860">
    <property type="entry name" value="FecR"/>
</dbReference>
<keyword evidence="1" id="KW-0812">Transmembrane</keyword>
<dbReference type="Pfam" id="PF16220">
    <property type="entry name" value="DUF4880"/>
    <property type="match status" value="1"/>
</dbReference>
<gene>
    <name evidence="4" type="ORF">CD943_04370</name>
</gene>
<evidence type="ECO:0000256" key="1">
    <source>
        <dbReference type="SAM" id="Phobius"/>
    </source>
</evidence>
<dbReference type="RefSeq" id="WP_088410216.1">
    <property type="nucleotide sequence ID" value="NZ_CP021995.1"/>
</dbReference>
<evidence type="ECO:0000313" key="5">
    <source>
        <dbReference type="Proteomes" id="UP000197024"/>
    </source>
</evidence>
<dbReference type="Gene3D" id="3.55.50.30">
    <property type="match status" value="1"/>
</dbReference>
<organism evidence="4 5">
    <name type="scientific">Brevundimonas diminuta</name>
    <name type="common">Pseudomonas diminuta</name>
    <dbReference type="NCBI Taxonomy" id="293"/>
    <lineage>
        <taxon>Bacteria</taxon>
        <taxon>Pseudomonadati</taxon>
        <taxon>Pseudomonadota</taxon>
        <taxon>Alphaproteobacteria</taxon>
        <taxon>Caulobacterales</taxon>
        <taxon>Caulobacteraceae</taxon>
        <taxon>Brevundimonas</taxon>
    </lineage>
</organism>
<evidence type="ECO:0000259" key="3">
    <source>
        <dbReference type="Pfam" id="PF16220"/>
    </source>
</evidence>
<evidence type="ECO:0000313" key="4">
    <source>
        <dbReference type="EMBL" id="ASD26187.1"/>
    </source>
</evidence>
<reference evidence="4 5" key="2">
    <citation type="submission" date="2017-06" db="EMBL/GenBank/DDBJ databases">
        <authorList>
            <person name="Kim H.J."/>
            <person name="Triplett B.A."/>
        </authorList>
    </citation>
    <scope>NUCLEOTIDE SEQUENCE [LARGE SCALE GENOMIC DNA]</scope>
    <source>
        <strain evidence="4 5">BZC3</strain>
    </source>
</reference>
<sequence>MSARNEIEDTAAYWLVRQADGLSSEEQARLDAWLNAAAEHKTVFWRLEYIWEKTGRLGALRGPDTLAEAVTETPPPAPPRRVRPRWVAGLAAALAVIVLSSAALLWPRPAHYATDTGERRLVALSDGSRVELNTETRLRTAMSSDSREAWLDKGEAYFEVVHDASRPFTVHMGARSVHVLGTRFSVRRDGDKVQVLVAEGRVRLSGSKADPVSKPVVLDRGDVATGMGASVLQSRTSDQHVDDQLAWRRGLLVFDQITLADAAVEFNRYNQTQLKVLDSQTAAIRIGGSFEATNVEAFVRLLQSAYGLKIDRDDETVKISE</sequence>
<dbReference type="InterPro" id="IPR012373">
    <property type="entry name" value="Ferrdict_sens_TM"/>
</dbReference>
<dbReference type="PANTHER" id="PTHR30273:SF2">
    <property type="entry name" value="PROTEIN FECR"/>
    <property type="match status" value="1"/>
</dbReference>
<keyword evidence="1" id="KW-1133">Transmembrane helix</keyword>
<name>A0A1Z3LW02_BREDI</name>
<dbReference type="EMBL" id="CP021995">
    <property type="protein sequence ID" value="ASD26187.1"/>
    <property type="molecule type" value="Genomic_DNA"/>
</dbReference>
<keyword evidence="1" id="KW-0472">Membrane</keyword>
<dbReference type="GO" id="GO:0016989">
    <property type="term" value="F:sigma factor antagonist activity"/>
    <property type="evidence" value="ECO:0007669"/>
    <property type="project" value="TreeGrafter"/>
</dbReference>
<dbReference type="Pfam" id="PF04773">
    <property type="entry name" value="FecR"/>
    <property type="match status" value="1"/>
</dbReference>
<dbReference type="Gene3D" id="2.60.120.1440">
    <property type="match status" value="1"/>
</dbReference>
<feature type="domain" description="FecR N-terminal" evidence="3">
    <location>
        <begin position="10"/>
        <end position="48"/>
    </location>
</feature>
<feature type="domain" description="FecR protein" evidence="2">
    <location>
        <begin position="112"/>
        <end position="203"/>
    </location>
</feature>
<reference evidence="4 5" key="1">
    <citation type="submission" date="2017-06" db="EMBL/GenBank/DDBJ databases">
        <title>Biodegradation of gentamicin by bacterial consortia AMQD4 in synthetic medium and raw gentamicin sewage.</title>
        <authorList>
            <person name="Chang H."/>
            <person name="Feng Y."/>
            <person name="Li Z."/>
            <person name="Xue J."/>
            <person name="Cheng D."/>
        </authorList>
    </citation>
    <scope>NUCLEOTIDE SEQUENCE [LARGE SCALE GENOMIC DNA]</scope>
    <source>
        <strain evidence="4 5">BZC3</strain>
    </source>
</reference>
<dbReference type="InterPro" id="IPR032623">
    <property type="entry name" value="FecR_N"/>
</dbReference>
<dbReference type="PIRSF" id="PIRSF018266">
    <property type="entry name" value="FecR"/>
    <property type="match status" value="1"/>
</dbReference>
<accession>A0A1Z3LW02</accession>
<protein>
    <submittedName>
        <fullName evidence="4">Iron dicitrate transport regulator FecR</fullName>
    </submittedName>
</protein>